<dbReference type="AlphaFoldDB" id="A0A9P6NA69"/>
<evidence type="ECO:0000313" key="1">
    <source>
        <dbReference type="EMBL" id="KAG0140056.1"/>
    </source>
</evidence>
<dbReference type="EMBL" id="MU167481">
    <property type="protein sequence ID" value="KAG0140056.1"/>
    <property type="molecule type" value="Genomic_DNA"/>
</dbReference>
<protein>
    <submittedName>
        <fullName evidence="1">Uncharacterized protein</fullName>
    </submittedName>
</protein>
<gene>
    <name evidence="1" type="ORF">CROQUDRAFT_100657</name>
</gene>
<proteinExistence type="predicted"/>
<reference evidence="1" key="1">
    <citation type="submission" date="2013-11" db="EMBL/GenBank/DDBJ databases">
        <title>Genome sequence of the fusiform rust pathogen reveals effectors for host alternation and coevolution with pine.</title>
        <authorList>
            <consortium name="DOE Joint Genome Institute"/>
            <person name="Smith K."/>
            <person name="Pendleton A."/>
            <person name="Kubisiak T."/>
            <person name="Anderson C."/>
            <person name="Salamov A."/>
            <person name="Aerts A."/>
            <person name="Riley R."/>
            <person name="Clum A."/>
            <person name="Lindquist E."/>
            <person name="Ence D."/>
            <person name="Campbell M."/>
            <person name="Kronenberg Z."/>
            <person name="Feau N."/>
            <person name="Dhillon B."/>
            <person name="Hamelin R."/>
            <person name="Burleigh J."/>
            <person name="Smith J."/>
            <person name="Yandell M."/>
            <person name="Nelson C."/>
            <person name="Grigoriev I."/>
            <person name="Davis J."/>
        </authorList>
    </citation>
    <scope>NUCLEOTIDE SEQUENCE</scope>
    <source>
        <strain evidence="1">G11</strain>
    </source>
</reference>
<name>A0A9P6NA69_9BASI</name>
<evidence type="ECO:0000313" key="2">
    <source>
        <dbReference type="Proteomes" id="UP000886653"/>
    </source>
</evidence>
<keyword evidence="2" id="KW-1185">Reference proteome</keyword>
<dbReference type="OrthoDB" id="4825549at2759"/>
<dbReference type="Proteomes" id="UP000886653">
    <property type="component" value="Unassembled WGS sequence"/>
</dbReference>
<comment type="caution">
    <text evidence="1">The sequence shown here is derived from an EMBL/GenBank/DDBJ whole genome shotgun (WGS) entry which is preliminary data.</text>
</comment>
<accession>A0A9P6NA69</accession>
<organism evidence="1 2">
    <name type="scientific">Cronartium quercuum f. sp. fusiforme G11</name>
    <dbReference type="NCBI Taxonomy" id="708437"/>
    <lineage>
        <taxon>Eukaryota</taxon>
        <taxon>Fungi</taxon>
        <taxon>Dikarya</taxon>
        <taxon>Basidiomycota</taxon>
        <taxon>Pucciniomycotina</taxon>
        <taxon>Pucciniomycetes</taxon>
        <taxon>Pucciniales</taxon>
        <taxon>Coleosporiaceae</taxon>
        <taxon>Cronartium</taxon>
    </lineage>
</organism>
<sequence length="93" mass="10404">MSTIRSIYNSPSHFLPTPMEAAIPPEPPTEAREIGWQQRKPSSHSVPNFLDRTVLGYNGARHIDLGECTDGLNQEVTGCVRGGDSTYRNWRFS</sequence>